<evidence type="ECO:0000256" key="1">
    <source>
        <dbReference type="SAM" id="MobiDB-lite"/>
    </source>
</evidence>
<feature type="region of interest" description="Disordered" evidence="1">
    <location>
        <begin position="676"/>
        <end position="697"/>
    </location>
</feature>
<protein>
    <submittedName>
        <fullName evidence="3">Uncharacterized protein</fullName>
    </submittedName>
</protein>
<feature type="compositionally biased region" description="Pro residues" evidence="1">
    <location>
        <begin position="684"/>
        <end position="694"/>
    </location>
</feature>
<evidence type="ECO:0000313" key="4">
    <source>
        <dbReference type="Proteomes" id="UP001174936"/>
    </source>
</evidence>
<evidence type="ECO:0000313" key="3">
    <source>
        <dbReference type="EMBL" id="KAK0649594.1"/>
    </source>
</evidence>
<sequence>MTTNLKTFLPPTAYELHTAFDMPVGNNQIVRAIAFSDRNGQFLNAGLSVVFTLIFAWLWGLVAAATIYMAPHRFSRRRLVALVALRNCSDPWSAFIAFSSFTMDSMGWCTQRRRPRRYYAATWQDSLFGFLLVLLSVGVVAGTIVMGIRGPPLIQVGRVAPVKADVLYYPSAEKVSASVWRAFRSGPSARALSTVDMSGPALRRDKVKFKGVKIDQEGQPGYELTYEYSIAGYEFGLKHPGGDLTFSTKGACKTEYGWLDKANSNETVDLYKVFDSDLRNASFRANLTGTALNYPPQASFMKWPIPDEAAKQRQDGNISFAVLTTLAHRGSSSAGQDDPDPWYVTEELVEPYRDSFNELISYRIKARRPALSCWEWTSWSCCGGHLVNGSMEFSKSGDFGVPEVLRDILGLAVLTPPVQRIGTNAGMSALSSVISSTKSIVGIIDAGSSSLLKDMERLVLAGYINTLNTLSDSALPDSTILGSTAEDMKKGKSNLFWDSNASALREGADDFFVASPDVQTFNLTGLIVVAVIVFVLLLSKLILTLKLTFWTNNTYGYPEDAIDPHQEISYSPFNKDRWARFKAFSAVHLLRNTYEAGTGIPEDDWMCSEDLPEPSEEKPLRLVRCGKGEYSCAGHIATDPELLGVRRTSVVSGKRSRTQNNSISTLDGFQEGFRSQEPSFRFPQSPPVASPPVTSPQVGNVGNPWNGQRYRDDPGQNSIPLLPVQRYSNGPGFEGHYFG</sequence>
<comment type="caution">
    <text evidence="3">The sequence shown here is derived from an EMBL/GenBank/DDBJ whole genome shotgun (WGS) entry which is preliminary data.</text>
</comment>
<accession>A0AA40CUL7</accession>
<evidence type="ECO:0000256" key="2">
    <source>
        <dbReference type="SAM" id="Phobius"/>
    </source>
</evidence>
<feature type="transmembrane region" description="Helical" evidence="2">
    <location>
        <begin position="523"/>
        <end position="543"/>
    </location>
</feature>
<keyword evidence="2" id="KW-1133">Transmembrane helix</keyword>
<keyword evidence="2" id="KW-0472">Membrane</keyword>
<reference evidence="3" key="1">
    <citation type="submission" date="2023-06" db="EMBL/GenBank/DDBJ databases">
        <title>Genome-scale phylogeny and comparative genomics of the fungal order Sordariales.</title>
        <authorList>
            <consortium name="Lawrence Berkeley National Laboratory"/>
            <person name="Hensen N."/>
            <person name="Bonometti L."/>
            <person name="Westerberg I."/>
            <person name="Brannstrom I.O."/>
            <person name="Guillou S."/>
            <person name="Cros-Aarteil S."/>
            <person name="Calhoun S."/>
            <person name="Haridas S."/>
            <person name="Kuo A."/>
            <person name="Mondo S."/>
            <person name="Pangilinan J."/>
            <person name="Riley R."/>
            <person name="Labutti K."/>
            <person name="Andreopoulos B."/>
            <person name="Lipzen A."/>
            <person name="Chen C."/>
            <person name="Yanf M."/>
            <person name="Daum C."/>
            <person name="Ng V."/>
            <person name="Clum A."/>
            <person name="Steindorff A."/>
            <person name="Ohm R."/>
            <person name="Martin F."/>
            <person name="Silar P."/>
            <person name="Natvig D."/>
            <person name="Lalanne C."/>
            <person name="Gautier V."/>
            <person name="Ament-Velasquez S.L."/>
            <person name="Kruys A."/>
            <person name="Hutchinson M.I."/>
            <person name="Powell A.J."/>
            <person name="Barry K."/>
            <person name="Miller A.N."/>
            <person name="Grigoriev I.V."/>
            <person name="Debuchy R."/>
            <person name="Gladieux P."/>
            <person name="Thoren M.H."/>
            <person name="Johannesson H."/>
        </authorList>
    </citation>
    <scope>NUCLEOTIDE SEQUENCE</scope>
    <source>
        <strain evidence="3">SMH2532-1</strain>
    </source>
</reference>
<name>A0AA40CUL7_9PEZI</name>
<feature type="transmembrane region" description="Helical" evidence="2">
    <location>
        <begin position="126"/>
        <end position="148"/>
    </location>
</feature>
<gene>
    <name evidence="3" type="ORF">B0T16DRAFT_456994</name>
</gene>
<proteinExistence type="predicted"/>
<keyword evidence="4" id="KW-1185">Reference proteome</keyword>
<dbReference type="EMBL" id="JAULSV010000003">
    <property type="protein sequence ID" value="KAK0649594.1"/>
    <property type="molecule type" value="Genomic_DNA"/>
</dbReference>
<keyword evidence="2" id="KW-0812">Transmembrane</keyword>
<dbReference type="AlphaFoldDB" id="A0AA40CUL7"/>
<organism evidence="3 4">
    <name type="scientific">Cercophora newfieldiana</name>
    <dbReference type="NCBI Taxonomy" id="92897"/>
    <lineage>
        <taxon>Eukaryota</taxon>
        <taxon>Fungi</taxon>
        <taxon>Dikarya</taxon>
        <taxon>Ascomycota</taxon>
        <taxon>Pezizomycotina</taxon>
        <taxon>Sordariomycetes</taxon>
        <taxon>Sordariomycetidae</taxon>
        <taxon>Sordariales</taxon>
        <taxon>Lasiosphaeriaceae</taxon>
        <taxon>Cercophora</taxon>
    </lineage>
</organism>
<dbReference type="Proteomes" id="UP001174936">
    <property type="component" value="Unassembled WGS sequence"/>
</dbReference>
<feature type="transmembrane region" description="Helical" evidence="2">
    <location>
        <begin position="45"/>
        <end position="70"/>
    </location>
</feature>